<dbReference type="Proteomes" id="UP000595437">
    <property type="component" value="Chromosome 4"/>
</dbReference>
<dbReference type="AlphaFoldDB" id="A0A7T8KCK4"/>
<evidence type="ECO:0000313" key="1">
    <source>
        <dbReference type="EMBL" id="QQP53379.1"/>
    </source>
</evidence>
<sequence>TITLSFHYSTTSIYYLINYTSLTHPLLLLPPLPTKTKGSPWERADNSIIKEQWFQN</sequence>
<name>A0A7T8KCK4_CALRO</name>
<dbReference type="EMBL" id="CP045893">
    <property type="protein sequence ID" value="QQP53379.1"/>
    <property type="molecule type" value="Genomic_DNA"/>
</dbReference>
<accession>A0A7T8KCK4</accession>
<evidence type="ECO:0000313" key="2">
    <source>
        <dbReference type="Proteomes" id="UP000595437"/>
    </source>
</evidence>
<gene>
    <name evidence="1" type="ORF">FKW44_005845</name>
</gene>
<protein>
    <submittedName>
        <fullName evidence="1">Uncharacterized protein</fullName>
    </submittedName>
</protein>
<proteinExistence type="predicted"/>
<reference evidence="2" key="1">
    <citation type="submission" date="2021-01" db="EMBL/GenBank/DDBJ databases">
        <title>Caligus Genome Assembly.</title>
        <authorList>
            <person name="Gallardo-Escarate C."/>
        </authorList>
    </citation>
    <scope>NUCLEOTIDE SEQUENCE [LARGE SCALE GENOMIC DNA]</scope>
</reference>
<feature type="non-terminal residue" evidence="1">
    <location>
        <position position="1"/>
    </location>
</feature>
<keyword evidence="2" id="KW-1185">Reference proteome</keyword>
<organism evidence="1 2">
    <name type="scientific">Caligus rogercresseyi</name>
    <name type="common">Sea louse</name>
    <dbReference type="NCBI Taxonomy" id="217165"/>
    <lineage>
        <taxon>Eukaryota</taxon>
        <taxon>Metazoa</taxon>
        <taxon>Ecdysozoa</taxon>
        <taxon>Arthropoda</taxon>
        <taxon>Crustacea</taxon>
        <taxon>Multicrustacea</taxon>
        <taxon>Hexanauplia</taxon>
        <taxon>Copepoda</taxon>
        <taxon>Siphonostomatoida</taxon>
        <taxon>Caligidae</taxon>
        <taxon>Caligus</taxon>
    </lineage>
</organism>